<evidence type="ECO:0000259" key="1">
    <source>
        <dbReference type="Pfam" id="PF00753"/>
    </source>
</evidence>
<dbReference type="PANTHER" id="PTHR46018">
    <property type="entry name" value="ZINC PHOSPHODIESTERASE ELAC PROTEIN 1"/>
    <property type="match status" value="1"/>
</dbReference>
<reference evidence="2 3" key="1">
    <citation type="submission" date="2024-03" db="EMBL/GenBank/DDBJ databases">
        <title>Novel species of the genus Variovorax.</title>
        <authorList>
            <person name="Liu Q."/>
            <person name="Xin Y.-H."/>
        </authorList>
    </citation>
    <scope>NUCLEOTIDE SEQUENCE [LARGE SCALE GENOMIC DNA]</scope>
    <source>
        <strain evidence="2 3">KACC 18900</strain>
    </source>
</reference>
<dbReference type="Pfam" id="PF00753">
    <property type="entry name" value="Lactamase_B"/>
    <property type="match status" value="1"/>
</dbReference>
<dbReference type="InterPro" id="IPR001279">
    <property type="entry name" value="Metallo-B-lactamas"/>
</dbReference>
<dbReference type="EMBL" id="JBBKZT010000013">
    <property type="protein sequence ID" value="MEJ8850098.1"/>
    <property type="molecule type" value="Genomic_DNA"/>
</dbReference>
<dbReference type="Gene3D" id="3.60.15.10">
    <property type="entry name" value="Ribonuclease Z/Hydroxyacylglutathione hydrolase-like"/>
    <property type="match status" value="1"/>
</dbReference>
<dbReference type="RefSeq" id="WP_340345316.1">
    <property type="nucleotide sequence ID" value="NZ_JBBKZT010000013.1"/>
</dbReference>
<proteinExistence type="predicted"/>
<dbReference type="Proteomes" id="UP001385892">
    <property type="component" value="Unassembled WGS sequence"/>
</dbReference>
<name>A0ABU8WRD3_9BURK</name>
<evidence type="ECO:0000313" key="3">
    <source>
        <dbReference type="Proteomes" id="UP001385892"/>
    </source>
</evidence>
<dbReference type="SUPFAM" id="SSF56281">
    <property type="entry name" value="Metallo-hydrolase/oxidoreductase"/>
    <property type="match status" value="1"/>
</dbReference>
<dbReference type="PANTHER" id="PTHR46018:SF2">
    <property type="entry name" value="ZINC PHOSPHODIESTERASE ELAC PROTEIN 1"/>
    <property type="match status" value="1"/>
</dbReference>
<evidence type="ECO:0000313" key="2">
    <source>
        <dbReference type="EMBL" id="MEJ8850098.1"/>
    </source>
</evidence>
<protein>
    <submittedName>
        <fullName evidence="2">MBL fold metallo-hydrolase</fullName>
    </submittedName>
</protein>
<accession>A0ABU8WRD3</accession>
<comment type="caution">
    <text evidence="2">The sequence shown here is derived from an EMBL/GenBank/DDBJ whole genome shotgun (WGS) entry which is preliminary data.</text>
</comment>
<gene>
    <name evidence="2" type="ORF">WKW82_25865</name>
</gene>
<organism evidence="2 3">
    <name type="scientific">Variovorax rhizosphaerae</name>
    <dbReference type="NCBI Taxonomy" id="1836200"/>
    <lineage>
        <taxon>Bacteria</taxon>
        <taxon>Pseudomonadati</taxon>
        <taxon>Pseudomonadota</taxon>
        <taxon>Betaproteobacteria</taxon>
        <taxon>Burkholderiales</taxon>
        <taxon>Comamonadaceae</taxon>
        <taxon>Variovorax</taxon>
    </lineage>
</organism>
<feature type="domain" description="Metallo-beta-lactamase" evidence="1">
    <location>
        <begin position="9"/>
        <end position="59"/>
    </location>
</feature>
<sequence>MLSLKRGRLANAVVVADRIYLVDAGNGVGRQLLASGLDVRKVDNIFITHNHDFHNADWGALVVVFSGDSGKCPAMEQFAREADTLFHAVVDLPSIQQMLLRELLPGLAQRASASTWSRTTPPRKTLAGWLRTQA</sequence>
<dbReference type="InterPro" id="IPR036866">
    <property type="entry name" value="RibonucZ/Hydroxyglut_hydro"/>
</dbReference>
<keyword evidence="3" id="KW-1185">Reference proteome</keyword>